<dbReference type="InterPro" id="IPR013424">
    <property type="entry name" value="Ice-binding_C"/>
</dbReference>
<dbReference type="EMBL" id="STGJ01000002">
    <property type="protein sequence ID" value="TIC86146.1"/>
    <property type="molecule type" value="Genomic_DNA"/>
</dbReference>
<dbReference type="AlphaFoldDB" id="A0A4T0V4I2"/>
<gene>
    <name evidence="3" type="ORF">E5K04_03315</name>
</gene>
<accession>A0A4T0V4I2</accession>
<evidence type="ECO:0000313" key="4">
    <source>
        <dbReference type="Proteomes" id="UP000308891"/>
    </source>
</evidence>
<evidence type="ECO:0000313" key="3">
    <source>
        <dbReference type="EMBL" id="TIC86146.1"/>
    </source>
</evidence>
<feature type="domain" description="Ice-binding protein C-terminal" evidence="2">
    <location>
        <begin position="191"/>
        <end position="214"/>
    </location>
</feature>
<comment type="caution">
    <text evidence="3">The sequence shown here is derived from an EMBL/GenBank/DDBJ whole genome shotgun (WGS) entry which is preliminary data.</text>
</comment>
<dbReference type="Pfam" id="PF07589">
    <property type="entry name" value="PEP-CTERM"/>
    <property type="match status" value="1"/>
</dbReference>
<feature type="signal peptide" evidence="1">
    <location>
        <begin position="1"/>
        <end position="32"/>
    </location>
</feature>
<keyword evidence="1" id="KW-0732">Signal</keyword>
<dbReference type="OrthoDB" id="8559815at2"/>
<proteinExistence type="predicted"/>
<name>A0A4T0V4I2_9NEIS</name>
<evidence type="ECO:0000259" key="2">
    <source>
        <dbReference type="Pfam" id="PF07589"/>
    </source>
</evidence>
<keyword evidence="4" id="KW-1185">Reference proteome</keyword>
<reference evidence="3 4" key="1">
    <citation type="submission" date="2019-04" db="EMBL/GenBank/DDBJ databases">
        <title>Crenobacter sp. nov.</title>
        <authorList>
            <person name="Shi S."/>
        </authorList>
    </citation>
    <scope>NUCLEOTIDE SEQUENCE [LARGE SCALE GENOMIC DNA]</scope>
    <source>
        <strain evidence="3 4">GY 70310</strain>
    </source>
</reference>
<sequence length="216" mass="22453">MCVDKGKEKLMQAKTMWQAAFVAVLLSPAALAGTFSGTASGLPVPPATLIDFENVAPPGPLPEFPYVDNFYAASGVSFSGFVAERGILGLPYGQAAMTQFVGGLLGVSGGRPVEPVEIRFASPVSAASFWTAGDLLGVGLGSAEAFSGNTLVASLTLAPGYNGFDNLSFDRIRFESGGPLIDNLAFQPAAPVPEPASALLMLSGLGVVGWWRRRQR</sequence>
<organism evidence="3 4">
    <name type="scientific">Crenobacter intestini</name>
    <dbReference type="NCBI Taxonomy" id="2563443"/>
    <lineage>
        <taxon>Bacteria</taxon>
        <taxon>Pseudomonadati</taxon>
        <taxon>Pseudomonadota</taxon>
        <taxon>Betaproteobacteria</taxon>
        <taxon>Neisseriales</taxon>
        <taxon>Neisseriaceae</taxon>
        <taxon>Crenobacter</taxon>
    </lineage>
</organism>
<dbReference type="NCBIfam" id="TIGR02595">
    <property type="entry name" value="PEP_CTERM"/>
    <property type="match status" value="1"/>
</dbReference>
<evidence type="ECO:0000256" key="1">
    <source>
        <dbReference type="SAM" id="SignalP"/>
    </source>
</evidence>
<feature type="chain" id="PRO_5020920550" evidence="1">
    <location>
        <begin position="33"/>
        <end position="216"/>
    </location>
</feature>
<protein>
    <submittedName>
        <fullName evidence="3">PEP-CTERM sorting domain-containing protein</fullName>
    </submittedName>
</protein>
<dbReference type="Proteomes" id="UP000308891">
    <property type="component" value="Unassembled WGS sequence"/>
</dbReference>